<dbReference type="Pfam" id="PF00651">
    <property type="entry name" value="BTB"/>
    <property type="match status" value="1"/>
</dbReference>
<sequence length="189" mass="21767">MAQFSAREEDPVDRLTRYLTDLSLLHDSPFASETFTFIVGHEAKKFFLHPVDFAYLGPHFQSLANSGGNETSGNLAVWNKTVTMVDTEFETFQRLCQFMYTGRYDQVKPEPIDPKGSEKNRQYIANFLSSWDKKIPPMTESAVPYTGALNYLSTLLCQAKTYVLGLRYDIQDLRHFSLIRMYQTLRVLP</sequence>
<comment type="caution">
    <text evidence="2">The sequence shown here is derived from an EMBL/GenBank/DDBJ whole genome shotgun (WGS) entry which is preliminary data.</text>
</comment>
<dbReference type="InterPro" id="IPR011333">
    <property type="entry name" value="SKP1/BTB/POZ_sf"/>
</dbReference>
<evidence type="ECO:0000259" key="1">
    <source>
        <dbReference type="PROSITE" id="PS50097"/>
    </source>
</evidence>
<accession>A0AAI8VLR5</accession>
<evidence type="ECO:0000313" key="2">
    <source>
        <dbReference type="EMBL" id="CAJ2507254.1"/>
    </source>
</evidence>
<dbReference type="AlphaFoldDB" id="A0AAI8VLR5"/>
<dbReference type="Gene3D" id="3.30.710.10">
    <property type="entry name" value="Potassium Channel Kv1.1, Chain A"/>
    <property type="match status" value="1"/>
</dbReference>
<evidence type="ECO:0000313" key="3">
    <source>
        <dbReference type="Proteomes" id="UP001295740"/>
    </source>
</evidence>
<name>A0AAI8VLR5_9PEZI</name>
<keyword evidence="3" id="KW-1185">Reference proteome</keyword>
<dbReference type="SUPFAM" id="SSF54695">
    <property type="entry name" value="POZ domain"/>
    <property type="match status" value="1"/>
</dbReference>
<dbReference type="InterPro" id="IPR000210">
    <property type="entry name" value="BTB/POZ_dom"/>
</dbReference>
<gene>
    <name evidence="2" type="ORF">KHLLAP_LOCUS7722</name>
</gene>
<organism evidence="2 3">
    <name type="scientific">Anthostomella pinea</name>
    <dbReference type="NCBI Taxonomy" id="933095"/>
    <lineage>
        <taxon>Eukaryota</taxon>
        <taxon>Fungi</taxon>
        <taxon>Dikarya</taxon>
        <taxon>Ascomycota</taxon>
        <taxon>Pezizomycotina</taxon>
        <taxon>Sordariomycetes</taxon>
        <taxon>Xylariomycetidae</taxon>
        <taxon>Xylariales</taxon>
        <taxon>Xylariaceae</taxon>
        <taxon>Anthostomella</taxon>
    </lineage>
</organism>
<proteinExistence type="predicted"/>
<reference evidence="2" key="1">
    <citation type="submission" date="2023-10" db="EMBL/GenBank/DDBJ databases">
        <authorList>
            <person name="Hackl T."/>
        </authorList>
    </citation>
    <scope>NUCLEOTIDE SEQUENCE</scope>
</reference>
<dbReference type="PROSITE" id="PS50097">
    <property type="entry name" value="BTB"/>
    <property type="match status" value="1"/>
</dbReference>
<dbReference type="EMBL" id="CAUWAG010000010">
    <property type="protein sequence ID" value="CAJ2507254.1"/>
    <property type="molecule type" value="Genomic_DNA"/>
</dbReference>
<feature type="domain" description="BTB" evidence="1">
    <location>
        <begin position="33"/>
        <end position="108"/>
    </location>
</feature>
<protein>
    <submittedName>
        <fullName evidence="2">Uu.00g084400.m01.CDS01</fullName>
    </submittedName>
</protein>
<dbReference type="Proteomes" id="UP001295740">
    <property type="component" value="Unassembled WGS sequence"/>
</dbReference>